<sequence>VNNLFGFVQLRNFEQDLITEKGIGQICKSGNQALCFLEFHRNSFGNSWIFHCNTIQYVSDFHGFFVVGDK</sequence>
<gene>
    <name evidence="1" type="ORF">METZ01_LOCUS459120</name>
</gene>
<reference evidence="1" key="1">
    <citation type="submission" date="2018-05" db="EMBL/GenBank/DDBJ databases">
        <authorList>
            <person name="Lanie J.A."/>
            <person name="Ng W.-L."/>
            <person name="Kazmierczak K.M."/>
            <person name="Andrzejewski T.M."/>
            <person name="Davidsen T.M."/>
            <person name="Wayne K.J."/>
            <person name="Tettelin H."/>
            <person name="Glass J.I."/>
            <person name="Rusch D."/>
            <person name="Podicherti R."/>
            <person name="Tsui H.-C.T."/>
            <person name="Winkler M.E."/>
        </authorList>
    </citation>
    <scope>NUCLEOTIDE SEQUENCE</scope>
</reference>
<dbReference type="EMBL" id="UINC01191561">
    <property type="protein sequence ID" value="SVE06266.1"/>
    <property type="molecule type" value="Genomic_DNA"/>
</dbReference>
<organism evidence="1">
    <name type="scientific">marine metagenome</name>
    <dbReference type="NCBI Taxonomy" id="408172"/>
    <lineage>
        <taxon>unclassified sequences</taxon>
        <taxon>metagenomes</taxon>
        <taxon>ecological metagenomes</taxon>
    </lineage>
</organism>
<proteinExistence type="predicted"/>
<feature type="non-terminal residue" evidence="1">
    <location>
        <position position="1"/>
    </location>
</feature>
<protein>
    <submittedName>
        <fullName evidence="1">Uncharacterized protein</fullName>
    </submittedName>
</protein>
<feature type="non-terminal residue" evidence="1">
    <location>
        <position position="70"/>
    </location>
</feature>
<accession>A0A383AEG3</accession>
<name>A0A383AEG3_9ZZZZ</name>
<evidence type="ECO:0000313" key="1">
    <source>
        <dbReference type="EMBL" id="SVE06266.1"/>
    </source>
</evidence>
<dbReference type="AlphaFoldDB" id="A0A383AEG3"/>